<gene>
    <name evidence="2" type="ORF">METZ01_LOCUS257522</name>
</gene>
<proteinExistence type="predicted"/>
<organism evidence="2">
    <name type="scientific">marine metagenome</name>
    <dbReference type="NCBI Taxonomy" id="408172"/>
    <lineage>
        <taxon>unclassified sequences</taxon>
        <taxon>metagenomes</taxon>
        <taxon>ecological metagenomes</taxon>
    </lineage>
</organism>
<evidence type="ECO:0000256" key="1">
    <source>
        <dbReference type="SAM" id="MobiDB-lite"/>
    </source>
</evidence>
<sequence>MRTSRRRRSSGDVDLPKAQHTSQHVAEIMRGSSPHIIGA</sequence>
<dbReference type="AlphaFoldDB" id="A0A382IYP7"/>
<dbReference type="EMBL" id="UINC01070486">
    <property type="protein sequence ID" value="SVC04668.1"/>
    <property type="molecule type" value="Genomic_DNA"/>
</dbReference>
<feature type="region of interest" description="Disordered" evidence="1">
    <location>
        <begin position="1"/>
        <end position="39"/>
    </location>
</feature>
<protein>
    <submittedName>
        <fullName evidence="2">Uncharacterized protein</fullName>
    </submittedName>
</protein>
<reference evidence="2" key="1">
    <citation type="submission" date="2018-05" db="EMBL/GenBank/DDBJ databases">
        <authorList>
            <person name="Lanie J.A."/>
            <person name="Ng W.-L."/>
            <person name="Kazmierczak K.M."/>
            <person name="Andrzejewski T.M."/>
            <person name="Davidsen T.M."/>
            <person name="Wayne K.J."/>
            <person name="Tettelin H."/>
            <person name="Glass J.I."/>
            <person name="Rusch D."/>
            <person name="Podicherti R."/>
            <person name="Tsui H.-C.T."/>
            <person name="Winkler M.E."/>
        </authorList>
    </citation>
    <scope>NUCLEOTIDE SEQUENCE</scope>
</reference>
<evidence type="ECO:0000313" key="2">
    <source>
        <dbReference type="EMBL" id="SVC04668.1"/>
    </source>
</evidence>
<accession>A0A382IYP7</accession>
<name>A0A382IYP7_9ZZZZ</name>